<keyword evidence="2" id="KW-1185">Reference proteome</keyword>
<gene>
    <name evidence="1" type="ORF">C3K47_05985</name>
</gene>
<dbReference type="Proteomes" id="UP000236893">
    <property type="component" value="Unassembled WGS sequence"/>
</dbReference>
<dbReference type="OrthoDB" id="282393at2"/>
<reference evidence="1 2" key="1">
    <citation type="submission" date="2018-01" db="EMBL/GenBank/DDBJ databases">
        <authorList>
            <person name="Gaut B.S."/>
            <person name="Morton B.R."/>
            <person name="Clegg M.T."/>
            <person name="Duvall M.R."/>
        </authorList>
    </citation>
    <scope>NUCLEOTIDE SEQUENCE [LARGE SCALE GENOMIC DNA]</scope>
    <source>
        <strain evidence="1 2">HR-AV</strain>
    </source>
</reference>
<name>A0A2S5A5D5_9SPHI</name>
<dbReference type="AlphaFoldDB" id="A0A2S5A5D5"/>
<proteinExistence type="predicted"/>
<comment type="caution">
    <text evidence="1">The sequence shown here is derived from an EMBL/GenBank/DDBJ whole genome shotgun (WGS) entry which is preliminary data.</text>
</comment>
<dbReference type="InterPro" id="IPR012347">
    <property type="entry name" value="Ferritin-like"/>
</dbReference>
<dbReference type="RefSeq" id="WP_103788221.1">
    <property type="nucleotide sequence ID" value="NZ_PQVF01000004.1"/>
</dbReference>
<dbReference type="EMBL" id="PQVF01000004">
    <property type="protein sequence ID" value="POY37313.1"/>
    <property type="molecule type" value="Genomic_DNA"/>
</dbReference>
<organism evidence="1 2">
    <name type="scientific">Solitalea longa</name>
    <dbReference type="NCBI Taxonomy" id="2079460"/>
    <lineage>
        <taxon>Bacteria</taxon>
        <taxon>Pseudomonadati</taxon>
        <taxon>Bacteroidota</taxon>
        <taxon>Sphingobacteriia</taxon>
        <taxon>Sphingobacteriales</taxon>
        <taxon>Sphingobacteriaceae</taxon>
        <taxon>Solitalea</taxon>
    </lineage>
</organism>
<dbReference type="Gene3D" id="1.20.1260.10">
    <property type="match status" value="1"/>
</dbReference>
<sequence length="155" mass="18451">MENALVKQYYLIYTLLKVNKDRSEGLKRNVQYTKDLDLKLFFNRCYFQSLEFTTELNTFYNQLGLINVPVKYSSKQIHNGWYKLKGISNIMNEIEHLQNCEFAEKNILHVYDMVLADGDIVLLSKECFNEVVKQRSLIEEVYQKLINKDLVFLNY</sequence>
<evidence type="ECO:0000313" key="2">
    <source>
        <dbReference type="Proteomes" id="UP000236893"/>
    </source>
</evidence>
<protein>
    <recommendedName>
        <fullName evidence="3">DUF2383 domain-containing protein</fullName>
    </recommendedName>
</protein>
<evidence type="ECO:0008006" key="3">
    <source>
        <dbReference type="Google" id="ProtNLM"/>
    </source>
</evidence>
<accession>A0A2S5A5D5</accession>
<evidence type="ECO:0000313" key="1">
    <source>
        <dbReference type="EMBL" id="POY37313.1"/>
    </source>
</evidence>